<keyword evidence="1" id="KW-1133">Transmembrane helix</keyword>
<reference evidence="2 3" key="1">
    <citation type="submission" date="2016-09" db="EMBL/GenBank/DDBJ databases">
        <title>Genome-resolved meta-omics ties microbial dynamics to process performance in biotechnology for thiocyanate degradation.</title>
        <authorList>
            <person name="Kantor R.S."/>
            <person name="Huddy R.J."/>
            <person name="Iyer R."/>
            <person name="Thomas B.C."/>
            <person name="Brown C.T."/>
            <person name="Anantharaman K."/>
            <person name="Tringe S."/>
            <person name="Hettich R.L."/>
            <person name="Harrison S.T."/>
            <person name="Banfield J.F."/>
        </authorList>
    </citation>
    <scope>NUCLEOTIDE SEQUENCE [LARGE SCALE GENOMIC DNA]</scope>
    <source>
        <strain evidence="2">59-99</strain>
    </source>
</reference>
<keyword evidence="1" id="KW-0472">Membrane</keyword>
<feature type="transmembrane region" description="Helical" evidence="1">
    <location>
        <begin position="52"/>
        <end position="70"/>
    </location>
</feature>
<dbReference type="InterPro" id="IPR021516">
    <property type="entry name" value="DUF3179"/>
</dbReference>
<protein>
    <recommendedName>
        <fullName evidence="4">DUF3179 domain-containing protein</fullName>
    </recommendedName>
</protein>
<keyword evidence="1" id="KW-0812">Transmembrane</keyword>
<name>A0A1M3L6S1_9BACT</name>
<dbReference type="EMBL" id="MKVH01000002">
    <property type="protein sequence ID" value="OJX61214.1"/>
    <property type="molecule type" value="Genomic_DNA"/>
</dbReference>
<dbReference type="AlphaFoldDB" id="A0A1M3L6S1"/>
<dbReference type="Pfam" id="PF11376">
    <property type="entry name" value="DUF3179"/>
    <property type="match status" value="1"/>
</dbReference>
<evidence type="ECO:0000313" key="2">
    <source>
        <dbReference type="EMBL" id="OJX61214.1"/>
    </source>
</evidence>
<feature type="transmembrane region" description="Helical" evidence="1">
    <location>
        <begin position="82"/>
        <end position="101"/>
    </location>
</feature>
<dbReference type="STRING" id="1895771.BGO89_01095"/>
<gene>
    <name evidence="2" type="ORF">BGO89_01095</name>
</gene>
<organism evidence="2 3">
    <name type="scientific">Candidatus Kapaibacterium thiocyanatum</name>
    <dbReference type="NCBI Taxonomy" id="1895771"/>
    <lineage>
        <taxon>Bacteria</taxon>
        <taxon>Pseudomonadati</taxon>
        <taxon>Candidatus Kapaibacteriota</taxon>
        <taxon>Candidatus Kapaibacteriia</taxon>
        <taxon>Candidatus Kapaibacteriales</taxon>
        <taxon>Candidatus Kapaibacteriaceae</taxon>
        <taxon>Candidatus Kapaibacterium</taxon>
    </lineage>
</organism>
<dbReference type="Proteomes" id="UP000184233">
    <property type="component" value="Unassembled WGS sequence"/>
</dbReference>
<evidence type="ECO:0000313" key="3">
    <source>
        <dbReference type="Proteomes" id="UP000184233"/>
    </source>
</evidence>
<evidence type="ECO:0008006" key="4">
    <source>
        <dbReference type="Google" id="ProtNLM"/>
    </source>
</evidence>
<sequence>MIKRYRWLLLILGWLLVLTPPLSSVLLLMPIVPGAQDLDVVHIAYPIHTWRWFLIGLGLLCLFLAVPAIWKNGRWYGKTTLIVLLLVATGIHGMVATSMSAEAMFTEPVERQFADARPADDSTVAIIVTINGQTKAYPVDLIAYHHKVIDTCGGTPIMVTYCTMCHTGRVYSPVIDGKVETFRLVGANHYNAMFEDVSTKSWWYQATGECVTGPRAGMTLKDIPFDQKYIGDAYRERGNLLVLQPDKASEKKLGRMSGYARRADTSSTLGDMTRVVGIVIDDSAAAYPLLTTHRQGIITIDTLGGKTVFVDAATEQHVRAWIVPDSISVTECIRDTEGKGLAIGRTRSGLPVHIDGGTGTIVVRMPDPARTYSVGKVERIQPWIDYWHSWSHFYPKTRMVIGS</sequence>
<comment type="caution">
    <text evidence="2">The sequence shown here is derived from an EMBL/GenBank/DDBJ whole genome shotgun (WGS) entry which is preliminary data.</text>
</comment>
<evidence type="ECO:0000256" key="1">
    <source>
        <dbReference type="SAM" id="Phobius"/>
    </source>
</evidence>
<proteinExistence type="predicted"/>
<accession>A0A1M3L6S1</accession>